<dbReference type="GeneID" id="300578715"/>
<feature type="region of interest" description="Disordered" evidence="1">
    <location>
        <begin position="184"/>
        <end position="261"/>
    </location>
</feature>
<sequence length="531" mass="57757">MSPDAVSLLFPDRPIRPLPKRRLRERLPPEVANSIKYPSYIHDHIPLFYYPSYTTKDDNGASTPTSTGSAMPHHRDDSKRNSTLRRHGAAMTAGINEEIRGSLVLGSSPRIQGMVIQSSVVLDPIRQTMEFQLIPSTASSVDGYESFENTNNKKKRKIPTAGDSLANNGISLSSDVTALSTAVRSQSPVKEMDSTRGQLVSSSPAGNGSYVPSSQGLSGPGRGRLGRSRNGRSPLRTLSDGSNAWSSRSKATSSQWASTGQTGGGIISNAIATAGKGPLQGQENASLLQQHVAPERELPTSSQFTFTCESQTPGAIQWPGRSVGQSTPSQALQHLPAGALSNPGQHEGNSLKQVSRIPASSARKNRRRLERELVAAARTRRQIATENYYHSLVNPEDIWICEFCEYERIFGEPPRTLIRDYEIKERRQRQEEADRKRLLEKAKAKSRKGKKASKAAAKGGLASEHASDQSHAAARPADVSPVLANGRCRSTHSNDGYGDEYEENYSDAPARQTPNIARTHADPLPPPRAKT</sequence>
<feature type="region of interest" description="Disordered" evidence="1">
    <location>
        <begin position="426"/>
        <end position="531"/>
    </location>
</feature>
<comment type="caution">
    <text evidence="2">The sequence shown here is derived from an EMBL/GenBank/DDBJ whole genome shotgun (WGS) entry which is preliminary data.</text>
</comment>
<feature type="compositionally biased region" description="Polar residues" evidence="1">
    <location>
        <begin position="195"/>
        <end position="206"/>
    </location>
</feature>
<feature type="compositionally biased region" description="Polar residues" evidence="1">
    <location>
        <begin position="342"/>
        <end position="353"/>
    </location>
</feature>
<name>A0ABY2GYP9_9HYPO</name>
<keyword evidence="3" id="KW-1185">Reference proteome</keyword>
<dbReference type="RefSeq" id="XP_073557047.1">
    <property type="nucleotide sequence ID" value="XM_073704265.1"/>
</dbReference>
<evidence type="ECO:0000256" key="1">
    <source>
        <dbReference type="SAM" id="MobiDB-lite"/>
    </source>
</evidence>
<feature type="region of interest" description="Disordered" evidence="1">
    <location>
        <begin position="335"/>
        <end position="367"/>
    </location>
</feature>
<feature type="compositionally biased region" description="Basic and acidic residues" evidence="1">
    <location>
        <begin position="426"/>
        <end position="443"/>
    </location>
</feature>
<feature type="compositionally biased region" description="Polar residues" evidence="1">
    <location>
        <begin position="60"/>
        <end position="69"/>
    </location>
</feature>
<gene>
    <name evidence="2" type="ORF">CCMA1212_007087</name>
</gene>
<feature type="compositionally biased region" description="Low complexity" evidence="1">
    <location>
        <begin position="454"/>
        <end position="463"/>
    </location>
</feature>
<protein>
    <submittedName>
        <fullName evidence="2">Uncharacterized protein</fullName>
    </submittedName>
</protein>
<evidence type="ECO:0000313" key="3">
    <source>
        <dbReference type="Proteomes" id="UP001642720"/>
    </source>
</evidence>
<proteinExistence type="predicted"/>
<dbReference type="EMBL" id="PPTA01000010">
    <property type="protein sequence ID" value="TFB00846.1"/>
    <property type="molecule type" value="Genomic_DNA"/>
</dbReference>
<evidence type="ECO:0000313" key="2">
    <source>
        <dbReference type="EMBL" id="TFB00846.1"/>
    </source>
</evidence>
<feature type="region of interest" description="Disordered" evidence="1">
    <location>
        <begin position="58"/>
        <end position="82"/>
    </location>
</feature>
<organism evidence="2 3">
    <name type="scientific">Trichoderma ghanense</name>
    <dbReference type="NCBI Taxonomy" id="65468"/>
    <lineage>
        <taxon>Eukaryota</taxon>
        <taxon>Fungi</taxon>
        <taxon>Dikarya</taxon>
        <taxon>Ascomycota</taxon>
        <taxon>Pezizomycotina</taxon>
        <taxon>Sordariomycetes</taxon>
        <taxon>Hypocreomycetidae</taxon>
        <taxon>Hypocreales</taxon>
        <taxon>Hypocreaceae</taxon>
        <taxon>Trichoderma</taxon>
    </lineage>
</organism>
<feature type="compositionally biased region" description="Polar residues" evidence="1">
    <location>
        <begin position="239"/>
        <end position="260"/>
    </location>
</feature>
<accession>A0ABY2GYP9</accession>
<reference evidence="2 3" key="1">
    <citation type="submission" date="2018-01" db="EMBL/GenBank/DDBJ databases">
        <title>Genome characterization of the sugarcane-associated fungus Trichoderma ghanense CCMA-1212 and their application in lignocelulose bioconversion.</title>
        <authorList>
            <person name="Steindorff A.S."/>
            <person name="Mendes T.D."/>
            <person name="Vilela E.S.D."/>
            <person name="Rodrigues D.S."/>
            <person name="Formighieri E.F."/>
            <person name="Melo I.S."/>
            <person name="Favaro L.C.L."/>
        </authorList>
    </citation>
    <scope>NUCLEOTIDE SEQUENCE [LARGE SCALE GENOMIC DNA]</scope>
    <source>
        <strain evidence="2 3">CCMA-1212</strain>
    </source>
</reference>
<dbReference type="Proteomes" id="UP001642720">
    <property type="component" value="Unassembled WGS sequence"/>
</dbReference>
<feature type="compositionally biased region" description="Basic residues" evidence="1">
    <location>
        <begin position="444"/>
        <end position="453"/>
    </location>
</feature>